<gene>
    <name evidence="1" type="ORF">PFISCL1PPCAC_23276</name>
</gene>
<dbReference type="Proteomes" id="UP001432322">
    <property type="component" value="Unassembled WGS sequence"/>
</dbReference>
<sequence>GSAPVAAKPKRMVFEHAAEVIVRFYEALKQDDFDQYPSFYSGGILRINEGFILASEEAQRAFFNTLSTLMKREKYFFCSPCNVMMLNYTHALIHLTDRDHIQKMRELDHAPLYRLVLFLMKMIVNEAKKLDEYAEWEAAKKEEAKARKRF</sequence>
<proteinExistence type="predicted"/>
<dbReference type="EMBL" id="BTSY01000006">
    <property type="protein sequence ID" value="GMT31979.1"/>
    <property type="molecule type" value="Genomic_DNA"/>
</dbReference>
<organism evidence="1 2">
    <name type="scientific">Pristionchus fissidentatus</name>
    <dbReference type="NCBI Taxonomy" id="1538716"/>
    <lineage>
        <taxon>Eukaryota</taxon>
        <taxon>Metazoa</taxon>
        <taxon>Ecdysozoa</taxon>
        <taxon>Nematoda</taxon>
        <taxon>Chromadorea</taxon>
        <taxon>Rhabditida</taxon>
        <taxon>Rhabditina</taxon>
        <taxon>Diplogasteromorpha</taxon>
        <taxon>Diplogasteroidea</taxon>
        <taxon>Neodiplogasteridae</taxon>
        <taxon>Pristionchus</taxon>
    </lineage>
</organism>
<reference evidence="1" key="1">
    <citation type="submission" date="2023-10" db="EMBL/GenBank/DDBJ databases">
        <title>Genome assembly of Pristionchus species.</title>
        <authorList>
            <person name="Yoshida K."/>
            <person name="Sommer R.J."/>
        </authorList>
    </citation>
    <scope>NUCLEOTIDE SEQUENCE</scope>
    <source>
        <strain evidence="1">RS5133</strain>
    </source>
</reference>
<feature type="non-terminal residue" evidence="1">
    <location>
        <position position="150"/>
    </location>
</feature>
<keyword evidence="2" id="KW-1185">Reference proteome</keyword>
<protein>
    <recommendedName>
        <fullName evidence="3">C2H2-type domain-containing protein</fullName>
    </recommendedName>
</protein>
<name>A0AAV5WMM4_9BILA</name>
<accession>A0AAV5WMM4</accession>
<feature type="non-terminal residue" evidence="1">
    <location>
        <position position="1"/>
    </location>
</feature>
<comment type="caution">
    <text evidence="1">The sequence shown here is derived from an EMBL/GenBank/DDBJ whole genome shotgun (WGS) entry which is preliminary data.</text>
</comment>
<evidence type="ECO:0000313" key="1">
    <source>
        <dbReference type="EMBL" id="GMT31979.1"/>
    </source>
</evidence>
<dbReference type="AlphaFoldDB" id="A0AAV5WMM4"/>
<evidence type="ECO:0000313" key="2">
    <source>
        <dbReference type="Proteomes" id="UP001432322"/>
    </source>
</evidence>
<evidence type="ECO:0008006" key="3">
    <source>
        <dbReference type="Google" id="ProtNLM"/>
    </source>
</evidence>